<dbReference type="EMBL" id="CP144750">
    <property type="protein sequence ID" value="WVZ78433.1"/>
    <property type="molecule type" value="Genomic_DNA"/>
</dbReference>
<organism evidence="6 7">
    <name type="scientific">Paspalum notatum var. saurae</name>
    <dbReference type="NCBI Taxonomy" id="547442"/>
    <lineage>
        <taxon>Eukaryota</taxon>
        <taxon>Viridiplantae</taxon>
        <taxon>Streptophyta</taxon>
        <taxon>Embryophyta</taxon>
        <taxon>Tracheophyta</taxon>
        <taxon>Spermatophyta</taxon>
        <taxon>Magnoliopsida</taxon>
        <taxon>Liliopsida</taxon>
        <taxon>Poales</taxon>
        <taxon>Poaceae</taxon>
        <taxon>PACMAD clade</taxon>
        <taxon>Panicoideae</taxon>
        <taxon>Andropogonodae</taxon>
        <taxon>Paspaleae</taxon>
        <taxon>Paspalinae</taxon>
        <taxon>Paspalum</taxon>
    </lineage>
</organism>
<gene>
    <name evidence="6" type="ORF">U9M48_026142</name>
</gene>
<dbReference type="AlphaFoldDB" id="A0AAQ3WY21"/>
<sequence>MAVALVWWRRWPWRRVSSSTAPQLQLGGRGGGAYGEGFSLQPTYGNGSNTTSGATTYTTTTTTGTSNSGSGEGRREFHPFATVVATAQVVEEDAEDRDDVDEEEESAKKKLEHIKSLVVEFNGGNNLSAVERWLRELQVGWVLLLGETAESTAGRILDFYAKSWILALHEIGKSISRCVVDGWRWRSQQQEDQGTSKHHPPAAAAEFAKLVEATVLKMLPFVDIAVATPTQNTHRPGAVAEEKLQALVGLHEALSTASEHILPLLTECTTTRALLSADLTRLGKVIWDTTVEIRNSIIASLDGCDGSMGIIIHGATRSVTSYAKVLWMNHGQLNRIIDDAVRRGEHVCFENENVSYLTNLIIDMVRSLEEQLATNSQSWFSVDLQGLRFLFLINNCYFIFQELQASSQWHLAVRLSMPDLARKIDDYIDCYLQVSWAPVLKCLQAPPATPRCLTAYYSPPLTKFVSRFQKTYAAQKLWKVPDPEMRKRLRKAIVDRVVPVFARFLEDNSIDIDAPGVVTLTPRKVEKMLGELFEG</sequence>
<dbReference type="SUPFAM" id="SSF74788">
    <property type="entry name" value="Cullin repeat-like"/>
    <property type="match status" value="1"/>
</dbReference>
<evidence type="ECO:0000256" key="1">
    <source>
        <dbReference type="ARBA" id="ARBA00006756"/>
    </source>
</evidence>
<evidence type="ECO:0000256" key="3">
    <source>
        <dbReference type="RuleBase" id="RU365026"/>
    </source>
</evidence>
<dbReference type="GO" id="GO:0015031">
    <property type="term" value="P:protein transport"/>
    <property type="evidence" value="ECO:0007669"/>
    <property type="project" value="UniProtKB-KW"/>
</dbReference>
<comment type="function">
    <text evidence="3">Component of the exocyst complex.</text>
</comment>
<keyword evidence="3" id="KW-0653">Protein transport</keyword>
<evidence type="ECO:0000313" key="6">
    <source>
        <dbReference type="EMBL" id="WVZ78433.1"/>
    </source>
</evidence>
<proteinExistence type="inferred from homology"/>
<name>A0AAQ3WY21_PASNO</name>
<dbReference type="GO" id="GO:0005546">
    <property type="term" value="F:phosphatidylinositol-4,5-bisphosphate binding"/>
    <property type="evidence" value="ECO:0007669"/>
    <property type="project" value="InterPro"/>
</dbReference>
<protein>
    <recommendedName>
        <fullName evidence="3">Exocyst subunit Exo70 family protein</fullName>
    </recommendedName>
</protein>
<dbReference type="GO" id="GO:0006887">
    <property type="term" value="P:exocytosis"/>
    <property type="evidence" value="ECO:0007669"/>
    <property type="project" value="UniProtKB-KW"/>
</dbReference>
<dbReference type="Gene3D" id="1.20.1280.170">
    <property type="entry name" value="Exocyst complex component Exo70"/>
    <property type="match status" value="1"/>
</dbReference>
<keyword evidence="7" id="KW-1185">Reference proteome</keyword>
<feature type="domain" description="Exocyst complex subunit Exo70 C-terminal" evidence="5">
    <location>
        <begin position="207"/>
        <end position="530"/>
    </location>
</feature>
<keyword evidence="3" id="KW-0268">Exocytosis</keyword>
<comment type="similarity">
    <text evidence="1 3">Belongs to the EXO70 family.</text>
</comment>
<feature type="region of interest" description="Disordered" evidence="4">
    <location>
        <begin position="37"/>
        <end position="75"/>
    </location>
</feature>
<dbReference type="PANTHER" id="PTHR12542">
    <property type="entry name" value="EXOCYST COMPLEX PROTEIN EXO70"/>
    <property type="match status" value="1"/>
</dbReference>
<dbReference type="Pfam" id="PF03081">
    <property type="entry name" value="Exo70_C"/>
    <property type="match status" value="1"/>
</dbReference>
<dbReference type="InterPro" id="IPR004140">
    <property type="entry name" value="Exo70"/>
</dbReference>
<dbReference type="GO" id="GO:0000145">
    <property type="term" value="C:exocyst"/>
    <property type="evidence" value="ECO:0007669"/>
    <property type="project" value="InterPro"/>
</dbReference>
<dbReference type="Proteomes" id="UP001341281">
    <property type="component" value="Chromosome 06"/>
</dbReference>
<dbReference type="InterPro" id="IPR016159">
    <property type="entry name" value="Cullin_repeat-like_dom_sf"/>
</dbReference>
<accession>A0AAQ3WY21</accession>
<keyword evidence="2 3" id="KW-0813">Transport</keyword>
<dbReference type="PANTHER" id="PTHR12542:SF117">
    <property type="entry name" value="EXOCYST SUBUNIT EXO70 FAMILY PROTEIN"/>
    <property type="match status" value="1"/>
</dbReference>
<evidence type="ECO:0000313" key="7">
    <source>
        <dbReference type="Proteomes" id="UP001341281"/>
    </source>
</evidence>
<evidence type="ECO:0000259" key="5">
    <source>
        <dbReference type="Pfam" id="PF03081"/>
    </source>
</evidence>
<feature type="compositionally biased region" description="Low complexity" evidence="4">
    <location>
        <begin position="43"/>
        <end position="69"/>
    </location>
</feature>
<evidence type="ECO:0000256" key="4">
    <source>
        <dbReference type="SAM" id="MobiDB-lite"/>
    </source>
</evidence>
<evidence type="ECO:0000256" key="2">
    <source>
        <dbReference type="ARBA" id="ARBA00022448"/>
    </source>
</evidence>
<dbReference type="InterPro" id="IPR046364">
    <property type="entry name" value="Exo70_C"/>
</dbReference>
<reference evidence="6 7" key="1">
    <citation type="submission" date="2024-02" db="EMBL/GenBank/DDBJ databases">
        <title>High-quality chromosome-scale genome assembly of Pensacola bahiagrass (Paspalum notatum Flugge var. saurae).</title>
        <authorList>
            <person name="Vega J.M."/>
            <person name="Podio M."/>
            <person name="Orjuela J."/>
            <person name="Siena L.A."/>
            <person name="Pessino S.C."/>
            <person name="Combes M.C."/>
            <person name="Mariac C."/>
            <person name="Albertini E."/>
            <person name="Pupilli F."/>
            <person name="Ortiz J.P.A."/>
            <person name="Leblanc O."/>
        </authorList>
    </citation>
    <scope>NUCLEOTIDE SEQUENCE [LARGE SCALE GENOMIC DNA]</scope>
    <source>
        <strain evidence="6">R1</strain>
        <tissue evidence="6">Leaf</tissue>
    </source>
</reference>